<dbReference type="RefSeq" id="YP_758359.1">
    <property type="nucleotide sequence ID" value="NC_008348.1"/>
</dbReference>
<sequence length="75" mass="9186">MTDVTSSGSNGDDIFERARIKLLTYDEYERLNRYRFMYKKKDLYYYTNQFTNKVETFDSPIVVKENLRDYLKIVY</sequence>
<organism evidence="1 2">
    <name type="scientific">Leucania separata nucleopolyhedrovirus</name>
    <name type="common">LsNPV</name>
    <dbReference type="NCBI Taxonomy" id="1307956"/>
    <lineage>
        <taxon>Viruses</taxon>
        <taxon>Viruses incertae sedis</taxon>
        <taxon>Naldaviricetes</taxon>
        <taxon>Lefavirales</taxon>
        <taxon>Baculoviridae</taxon>
        <taxon>Alphabaculovirus</taxon>
        <taxon>Alphabaculovirus leseparatae</taxon>
    </lineage>
</organism>
<dbReference type="GeneID" id="5176346"/>
<reference evidence="1 2" key="2">
    <citation type="journal article" date="2007" name="Virus Res.">
        <title>P13 of Leucania separata multiple nuclear polyhedrosis virus affected the polyhedra and budded virions yields of AcMNPV.</title>
        <authorList>
            <person name="Du E.Q."/>
            <person name="Yan F."/>
            <person name="Jin W.X."/>
            <person name="Lu N."/>
            <person name="Xiao H.Z."/>
            <person name="Lu S.Y."/>
            <person name="Qi Y.P."/>
        </authorList>
    </citation>
    <scope>NUCLEOTIDE SEQUENCE [LARGE SCALE GENOMIC DNA]</scope>
    <source>
        <strain evidence="1 2">AH1</strain>
    </source>
</reference>
<reference evidence="1 2" key="1">
    <citation type="journal article" date="2007" name="Virus Genes">
        <title>Genome sequence of Leucania seperata nucleopolyhedrovirus.</title>
        <authorList>
            <person name="Xiao H."/>
            <person name="Qi Y."/>
        </authorList>
    </citation>
    <scope>NUCLEOTIDE SEQUENCE [LARGE SCALE GENOMIC DNA]</scope>
    <source>
        <strain evidence="1 2">AH1</strain>
    </source>
</reference>
<organismHost>
    <name type="scientific">Lepidoptera</name>
    <name type="common">moths &amp; butterflies</name>
    <dbReference type="NCBI Taxonomy" id="7088"/>
</organismHost>
<accession>Q0IL57</accession>
<protein>
    <submittedName>
        <fullName evidence="1">ORF62</fullName>
    </submittedName>
</protein>
<name>Q0IL57_NPVLS</name>
<dbReference type="OrthoDB" id="24902at10239"/>
<dbReference type="Proteomes" id="UP000201737">
    <property type="component" value="Segment"/>
</dbReference>
<dbReference type="EMBL" id="AY394490">
    <property type="protein sequence ID" value="AAR28826.1"/>
    <property type="molecule type" value="Genomic_DNA"/>
</dbReference>
<evidence type="ECO:0000313" key="2">
    <source>
        <dbReference type="Proteomes" id="UP000201737"/>
    </source>
</evidence>
<evidence type="ECO:0000313" key="1">
    <source>
        <dbReference type="EMBL" id="AAR28826.1"/>
    </source>
</evidence>
<dbReference type="KEGG" id="vg:5176346"/>
<proteinExistence type="predicted"/>
<keyword evidence="2" id="KW-1185">Reference proteome</keyword>